<keyword evidence="4" id="KW-1185">Reference proteome</keyword>
<sequence length="168" mass="18200">MGAVAAALLAGAAAQAQVVRNVVYRCPGNPVLYTDAISEKEARERGCRTIEGAPITVIQTRPAARSGGTPVPPVATAAPARGDPSTRVDPGEQRARDSDRRAILGAELRREEQALADLNREYNRGEPERRGDERNYQKYLDRVAELKASIARKESDVAAIKRELAKTP</sequence>
<comment type="caution">
    <text evidence="3">The sequence shown here is derived from an EMBL/GenBank/DDBJ whole genome shotgun (WGS) entry which is preliminary data.</text>
</comment>
<feature type="compositionally biased region" description="Basic and acidic residues" evidence="2">
    <location>
        <begin position="84"/>
        <end position="98"/>
    </location>
</feature>
<name>A0A0K8P377_PISS1</name>
<evidence type="ECO:0008006" key="5">
    <source>
        <dbReference type="Google" id="ProtNLM"/>
    </source>
</evidence>
<dbReference type="EMBL" id="BBYR01000040">
    <property type="protein sequence ID" value="GAP36984.1"/>
    <property type="molecule type" value="Genomic_DNA"/>
</dbReference>
<keyword evidence="1" id="KW-0175">Coiled coil</keyword>
<reference evidence="3 4" key="2">
    <citation type="journal article" date="2016" name="Science">
        <title>A bacterium that degrades and assimilates poly(ethylene terephthalate).</title>
        <authorList>
            <person name="Yoshida S."/>
            <person name="Hiraga K."/>
            <person name="Takehana T."/>
            <person name="Taniguchi I."/>
            <person name="Yamaji H."/>
            <person name="Maeda Y."/>
            <person name="Toyohara K."/>
            <person name="Miyamoto K."/>
            <person name="Kimura Y."/>
            <person name="Oda K."/>
        </authorList>
    </citation>
    <scope>NUCLEOTIDE SEQUENCE [LARGE SCALE GENOMIC DNA]</scope>
    <source>
        <strain evidence="4">NBRC 110686 / TISTR 2288 / 201-F6</strain>
    </source>
</reference>
<feature type="coiled-coil region" evidence="1">
    <location>
        <begin position="101"/>
        <end position="163"/>
    </location>
</feature>
<dbReference type="Proteomes" id="UP000037660">
    <property type="component" value="Unassembled WGS sequence"/>
</dbReference>
<accession>A0A0K8P377</accession>
<proteinExistence type="predicted"/>
<evidence type="ECO:0000313" key="4">
    <source>
        <dbReference type="Proteomes" id="UP000037660"/>
    </source>
</evidence>
<evidence type="ECO:0000256" key="2">
    <source>
        <dbReference type="SAM" id="MobiDB-lite"/>
    </source>
</evidence>
<feature type="region of interest" description="Disordered" evidence="2">
    <location>
        <begin position="61"/>
        <end position="98"/>
    </location>
</feature>
<gene>
    <name evidence="3" type="ORF">ISF6_2839</name>
</gene>
<dbReference type="STRING" id="1547922.ISF6_2839"/>
<evidence type="ECO:0000256" key="1">
    <source>
        <dbReference type="SAM" id="Coils"/>
    </source>
</evidence>
<dbReference type="AlphaFoldDB" id="A0A0K8P377"/>
<evidence type="ECO:0000313" key="3">
    <source>
        <dbReference type="EMBL" id="GAP36984.1"/>
    </source>
</evidence>
<protein>
    <recommendedName>
        <fullName evidence="5">DUF4124 domain-containing protein</fullName>
    </recommendedName>
</protein>
<reference evidence="4" key="1">
    <citation type="submission" date="2015-07" db="EMBL/GenBank/DDBJ databases">
        <title>Discovery of a poly(ethylene terephthalate assimilation.</title>
        <authorList>
            <person name="Yoshida S."/>
            <person name="Hiraga K."/>
            <person name="Takehana T."/>
            <person name="Taniguchi I."/>
            <person name="Yamaji H."/>
            <person name="Maeda Y."/>
            <person name="Toyohara K."/>
            <person name="Miyamoto K."/>
            <person name="Kimura Y."/>
            <person name="Oda K."/>
        </authorList>
    </citation>
    <scope>NUCLEOTIDE SEQUENCE [LARGE SCALE GENOMIC DNA]</scope>
    <source>
        <strain evidence="4">NBRC 110686 / TISTR 2288 / 201-F6</strain>
    </source>
</reference>
<organism evidence="3 4">
    <name type="scientific">Piscinibacter sakaiensis</name>
    <name type="common">Ideonella sakaiensis</name>
    <dbReference type="NCBI Taxonomy" id="1547922"/>
    <lineage>
        <taxon>Bacteria</taxon>
        <taxon>Pseudomonadati</taxon>
        <taxon>Pseudomonadota</taxon>
        <taxon>Betaproteobacteria</taxon>
        <taxon>Burkholderiales</taxon>
        <taxon>Sphaerotilaceae</taxon>
        <taxon>Piscinibacter</taxon>
    </lineage>
</organism>